<dbReference type="InterPro" id="IPR011611">
    <property type="entry name" value="PfkB_dom"/>
</dbReference>
<evidence type="ECO:0000256" key="3">
    <source>
        <dbReference type="ARBA" id="ARBA00022777"/>
    </source>
</evidence>
<dbReference type="PANTHER" id="PTHR43085:SF41">
    <property type="entry name" value="FRUCTOSELYSINE 6-KINASE"/>
    <property type="match status" value="1"/>
</dbReference>
<keyword evidence="6" id="KW-1185">Reference proteome</keyword>
<reference evidence="5 6" key="1">
    <citation type="submission" date="2019-02" db="EMBL/GenBank/DDBJ databases">
        <title>Paenibacillus sp. nov., isolated from surface-sterilized tissue of Thalictrum simplex L.</title>
        <authorList>
            <person name="Tuo L."/>
        </authorList>
    </citation>
    <scope>NUCLEOTIDE SEQUENCE [LARGE SCALE GENOMIC DNA]</scope>
    <source>
        <strain evidence="5 6">N2SHLJ1</strain>
    </source>
</reference>
<dbReference type="OrthoDB" id="9775849at2"/>
<keyword evidence="3 5" id="KW-0418">Kinase</keyword>
<evidence type="ECO:0000259" key="4">
    <source>
        <dbReference type="Pfam" id="PF00294"/>
    </source>
</evidence>
<dbReference type="Gene3D" id="3.40.1190.20">
    <property type="match status" value="1"/>
</dbReference>
<dbReference type="AlphaFoldDB" id="A0A4Q9DNJ7"/>
<feature type="domain" description="Carbohydrate kinase PfkB" evidence="4">
    <location>
        <begin position="12"/>
        <end position="266"/>
    </location>
</feature>
<accession>A0A4Q9DNJ7</accession>
<dbReference type="SUPFAM" id="SSF53613">
    <property type="entry name" value="Ribokinase-like"/>
    <property type="match status" value="1"/>
</dbReference>
<comment type="similarity">
    <text evidence="1">Belongs to the carbohydrate kinase PfkB family.</text>
</comment>
<dbReference type="EMBL" id="SIRE01000011">
    <property type="protein sequence ID" value="TBL77646.1"/>
    <property type="molecule type" value="Genomic_DNA"/>
</dbReference>
<dbReference type="RefSeq" id="WP_131014362.1">
    <property type="nucleotide sequence ID" value="NZ_SIRE01000011.1"/>
</dbReference>
<dbReference type="GO" id="GO:0016301">
    <property type="term" value="F:kinase activity"/>
    <property type="evidence" value="ECO:0007669"/>
    <property type="project" value="UniProtKB-KW"/>
</dbReference>
<proteinExistence type="inferred from homology"/>
<dbReference type="InterPro" id="IPR002173">
    <property type="entry name" value="Carboh/pur_kinase_PfkB_CS"/>
</dbReference>
<evidence type="ECO:0000256" key="1">
    <source>
        <dbReference type="ARBA" id="ARBA00010688"/>
    </source>
</evidence>
<dbReference type="PANTHER" id="PTHR43085">
    <property type="entry name" value="HEXOKINASE FAMILY MEMBER"/>
    <property type="match status" value="1"/>
</dbReference>
<evidence type="ECO:0000313" key="6">
    <source>
        <dbReference type="Proteomes" id="UP000293142"/>
    </source>
</evidence>
<organism evidence="5 6">
    <name type="scientific">Paenibacillus thalictri</name>
    <dbReference type="NCBI Taxonomy" id="2527873"/>
    <lineage>
        <taxon>Bacteria</taxon>
        <taxon>Bacillati</taxon>
        <taxon>Bacillota</taxon>
        <taxon>Bacilli</taxon>
        <taxon>Bacillales</taxon>
        <taxon>Paenibacillaceae</taxon>
        <taxon>Paenibacillus</taxon>
    </lineage>
</organism>
<gene>
    <name evidence="5" type="ORF">EYB31_15970</name>
</gene>
<dbReference type="PROSITE" id="PS00584">
    <property type="entry name" value="PFKB_KINASES_2"/>
    <property type="match status" value="1"/>
</dbReference>
<comment type="caution">
    <text evidence="5">The sequence shown here is derived from an EMBL/GenBank/DDBJ whole genome shotgun (WGS) entry which is preliminary data.</text>
</comment>
<dbReference type="InterPro" id="IPR029056">
    <property type="entry name" value="Ribokinase-like"/>
</dbReference>
<dbReference type="Proteomes" id="UP000293142">
    <property type="component" value="Unassembled WGS sequence"/>
</dbReference>
<sequence>MKLIGIGDNVVDIYQDQGLMYPGGNALNVAVAAKRNGADACAYLGIMGDDAAAEHVVCCMREEGIDFSRIRRVYGPSGEAVVTLDAAGDRIFIGTNRGIRVQSLLKLQLTQDDLNCIATYDVVHTSVNSDLEHELHQLAHKPLSFDFSTPKRWNEAYLRQVCPHLTYAFFSGSDMQLQAIYDLIEQVHEWGVPVVGVTRGADPAVFSENGNTYTQAPLPTNVVDTMGAGDAFIGGFLSHYHDRRDMQAALGQAARSAAAACGYFGAFGYGKKKQ</sequence>
<protein>
    <submittedName>
        <fullName evidence="5">Fructoselysine kinase</fullName>
    </submittedName>
</protein>
<evidence type="ECO:0000313" key="5">
    <source>
        <dbReference type="EMBL" id="TBL77646.1"/>
    </source>
</evidence>
<dbReference type="InterPro" id="IPR050306">
    <property type="entry name" value="PfkB_Carbo_kinase"/>
</dbReference>
<keyword evidence="2" id="KW-0808">Transferase</keyword>
<name>A0A4Q9DNJ7_9BACL</name>
<dbReference type="Pfam" id="PF00294">
    <property type="entry name" value="PfkB"/>
    <property type="match status" value="1"/>
</dbReference>
<evidence type="ECO:0000256" key="2">
    <source>
        <dbReference type="ARBA" id="ARBA00022679"/>
    </source>
</evidence>